<sequence length="274" mass="30876">MAKTLGVLTIHGMGETPRDYHADFYGRLRDEVGAALWGRVVFKALYYQNIIQGNQEDIFRRMRHQLDWMKLRKFLLYGFSDAASLEYKKEAHASPYLRTQQMILHTLDEVFDEAGALPLVIVAQSLGGQVISSYIWDAQRPSGASVGVWHGTRSDGVARGSERDRFRRLQTLRRLYTTGCNIPLFVAGHPSIEAINAPPGGFRWINFFDEDDVLGWPLRQLSPSYDQLVEDVEVNAGGGLVGTLIKSWNPLSHEAYWSDAAVVRHIAASIRQLS</sequence>
<dbReference type="OrthoDB" id="70513at2"/>
<organism evidence="1 2">
    <name type="scientific">Geopseudomonas sagittaria</name>
    <dbReference type="NCBI Taxonomy" id="1135990"/>
    <lineage>
        <taxon>Bacteria</taxon>
        <taxon>Pseudomonadati</taxon>
        <taxon>Pseudomonadota</taxon>
        <taxon>Gammaproteobacteria</taxon>
        <taxon>Pseudomonadales</taxon>
        <taxon>Pseudomonadaceae</taxon>
        <taxon>Geopseudomonas</taxon>
    </lineage>
</organism>
<dbReference type="Proteomes" id="UP000243084">
    <property type="component" value="Unassembled WGS sequence"/>
</dbReference>
<dbReference type="AlphaFoldDB" id="A0A1I5Z0F6"/>
<evidence type="ECO:0000313" key="2">
    <source>
        <dbReference type="Proteomes" id="UP000243084"/>
    </source>
</evidence>
<dbReference type="EMBL" id="FOXM01000026">
    <property type="protein sequence ID" value="SFQ49921.1"/>
    <property type="molecule type" value="Genomic_DNA"/>
</dbReference>
<dbReference type="InterPro" id="IPR029058">
    <property type="entry name" value="AB_hydrolase_fold"/>
</dbReference>
<reference evidence="2" key="1">
    <citation type="submission" date="2016-10" db="EMBL/GenBank/DDBJ databases">
        <authorList>
            <person name="Varghese N."/>
            <person name="Submissions S."/>
        </authorList>
    </citation>
    <scope>NUCLEOTIDE SEQUENCE [LARGE SCALE GENOMIC DNA]</scope>
    <source>
        <strain evidence="2">JCM 18195</strain>
    </source>
</reference>
<protein>
    <recommendedName>
        <fullName evidence="3">Alpha/beta hydrolase family protein</fullName>
    </recommendedName>
</protein>
<accession>A0A1I5Z0F6</accession>
<proteinExistence type="predicted"/>
<name>A0A1I5Z0F6_9GAMM</name>
<evidence type="ECO:0008006" key="3">
    <source>
        <dbReference type="Google" id="ProtNLM"/>
    </source>
</evidence>
<gene>
    <name evidence="1" type="ORF">SAMN05216229_1267</name>
</gene>
<dbReference type="RefSeq" id="WP_092435359.1">
    <property type="nucleotide sequence ID" value="NZ_FOXM01000026.1"/>
</dbReference>
<keyword evidence="2" id="KW-1185">Reference proteome</keyword>
<dbReference type="Gene3D" id="3.40.50.1820">
    <property type="entry name" value="alpha/beta hydrolase"/>
    <property type="match status" value="1"/>
</dbReference>
<evidence type="ECO:0000313" key="1">
    <source>
        <dbReference type="EMBL" id="SFQ49921.1"/>
    </source>
</evidence>